<dbReference type="eggNOG" id="COG2070">
    <property type="taxonomic scope" value="Bacteria"/>
</dbReference>
<dbReference type="EMBL" id="BASZ01000008">
    <property type="protein sequence ID" value="GAD50217.1"/>
    <property type="molecule type" value="Genomic_DNA"/>
</dbReference>
<dbReference type="KEGG" id="ntd:EGO55_02930"/>
<evidence type="ECO:0000259" key="1">
    <source>
        <dbReference type="Pfam" id="PF19825"/>
    </source>
</evidence>
<name>U2YNQ6_9SPHN</name>
<keyword evidence="3" id="KW-1185">Reference proteome</keyword>
<comment type="caution">
    <text evidence="2">The sequence shown here is derived from an EMBL/GenBank/DDBJ whole genome shotgun (WGS) entry which is preliminary data.</text>
</comment>
<gene>
    <name evidence="2" type="ORF">NT2_08_00040</name>
</gene>
<dbReference type="RefSeq" id="WP_021691035.1">
    <property type="nucleotide sequence ID" value="NZ_BASZ01000008.1"/>
</dbReference>
<evidence type="ECO:0000313" key="3">
    <source>
        <dbReference type="Proteomes" id="UP000016568"/>
    </source>
</evidence>
<reference evidence="2 3" key="1">
    <citation type="submission" date="2013-09" db="EMBL/GenBank/DDBJ databases">
        <title>Whole genome shotgun sequence of Novosphingobium tardaugens NBRC 16725.</title>
        <authorList>
            <person name="Isaki S."/>
            <person name="Hosoyama A."/>
            <person name="Tsuchikane K."/>
            <person name="Katsumata H."/>
            <person name="Ando Y."/>
            <person name="Yamazaki S."/>
            <person name="Fujita N."/>
        </authorList>
    </citation>
    <scope>NUCLEOTIDE SEQUENCE [LARGE SCALE GENOMIC DNA]</scope>
    <source>
        <strain evidence="2 3">NBRC 16725</strain>
    </source>
</reference>
<dbReference type="OrthoDB" id="9778912at2"/>
<dbReference type="InterPro" id="IPR046273">
    <property type="entry name" value="DUF6306"/>
</dbReference>
<dbReference type="AlphaFoldDB" id="U2YNQ6"/>
<feature type="domain" description="DUF6306" evidence="1">
    <location>
        <begin position="27"/>
        <end position="153"/>
    </location>
</feature>
<dbReference type="Proteomes" id="UP000016568">
    <property type="component" value="Unassembled WGS sequence"/>
</dbReference>
<sequence>MPDDEPSSPVCYANEADAIYMGYAGRDELIAALTELLEAERAGDRIAHASTKDAPDTGYGDLMRAVRGDEAHWCAMLARYLKRLDATVSTRCGAFHQKAMAIADPWERLAFLNRGQQWVVRKLETLMPRVRDDGLYADLRKMRDSHRVNITMAEMLLNSPDGPSTPA</sequence>
<evidence type="ECO:0000313" key="2">
    <source>
        <dbReference type="EMBL" id="GAD50217.1"/>
    </source>
</evidence>
<proteinExistence type="predicted"/>
<organism evidence="2 3">
    <name type="scientific">Caenibius tardaugens NBRC 16725</name>
    <dbReference type="NCBI Taxonomy" id="1219035"/>
    <lineage>
        <taxon>Bacteria</taxon>
        <taxon>Pseudomonadati</taxon>
        <taxon>Pseudomonadota</taxon>
        <taxon>Alphaproteobacteria</taxon>
        <taxon>Sphingomonadales</taxon>
        <taxon>Erythrobacteraceae</taxon>
        <taxon>Caenibius</taxon>
    </lineage>
</organism>
<protein>
    <recommendedName>
        <fullName evidence="1">DUF6306 domain-containing protein</fullName>
    </recommendedName>
</protein>
<accession>U2YNQ6</accession>
<dbReference type="Pfam" id="PF19825">
    <property type="entry name" value="DUF6306"/>
    <property type="match status" value="1"/>
</dbReference>